<keyword evidence="6" id="KW-0812">Transmembrane</keyword>
<keyword evidence="6" id="KW-1133">Transmembrane helix</keyword>
<dbReference type="PROSITE" id="PS00022">
    <property type="entry name" value="EGF_1"/>
    <property type="match status" value="7"/>
</dbReference>
<dbReference type="CDD" id="cd00054">
    <property type="entry name" value="EGF_CA"/>
    <property type="match status" value="6"/>
</dbReference>
<feature type="signal peptide" evidence="7">
    <location>
        <begin position="1"/>
        <end position="19"/>
    </location>
</feature>
<evidence type="ECO:0000256" key="2">
    <source>
        <dbReference type="ARBA" id="ARBA00022729"/>
    </source>
</evidence>
<name>A0ABM1S9A8_LIMPO</name>
<dbReference type="PRINTS" id="PR00010">
    <property type="entry name" value="EGFBLOOD"/>
</dbReference>
<feature type="disulfide bond" evidence="5">
    <location>
        <begin position="425"/>
        <end position="434"/>
    </location>
</feature>
<keyword evidence="9" id="KW-1185">Reference proteome</keyword>
<dbReference type="InterPro" id="IPR000152">
    <property type="entry name" value="EGF-type_Asp/Asn_hydroxyl_site"/>
</dbReference>
<feature type="disulfide bond" evidence="5">
    <location>
        <begin position="213"/>
        <end position="230"/>
    </location>
</feature>
<keyword evidence="4 5" id="KW-1015">Disulfide bond</keyword>
<evidence type="ECO:0000256" key="3">
    <source>
        <dbReference type="ARBA" id="ARBA00022737"/>
    </source>
</evidence>
<dbReference type="Pfam" id="PF12661">
    <property type="entry name" value="hEGF"/>
    <property type="match status" value="1"/>
</dbReference>
<feature type="disulfide bond" evidence="5">
    <location>
        <begin position="312"/>
        <end position="321"/>
    </location>
</feature>
<evidence type="ECO:0000256" key="4">
    <source>
        <dbReference type="ARBA" id="ARBA00023157"/>
    </source>
</evidence>
<evidence type="ECO:0000256" key="6">
    <source>
        <dbReference type="SAM" id="Phobius"/>
    </source>
</evidence>
<dbReference type="RefSeq" id="XP_022240213.1">
    <property type="nucleotide sequence ID" value="XM_022384505.1"/>
</dbReference>
<evidence type="ECO:0000259" key="8">
    <source>
        <dbReference type="PROSITE" id="PS50026"/>
    </source>
</evidence>
<feature type="domain" description="EGF-like" evidence="8">
    <location>
        <begin position="324"/>
        <end position="359"/>
    </location>
</feature>
<dbReference type="SUPFAM" id="SSF57196">
    <property type="entry name" value="EGF/Laminin"/>
    <property type="match status" value="7"/>
</dbReference>
<feature type="disulfide bond" evidence="5">
    <location>
        <begin position="274"/>
        <end position="283"/>
    </location>
</feature>
<keyword evidence="6" id="KW-0472">Membrane</keyword>
<evidence type="ECO:0000256" key="5">
    <source>
        <dbReference type="PROSITE-ProRule" id="PRU00076"/>
    </source>
</evidence>
<dbReference type="GeneID" id="106458324"/>
<proteinExistence type="predicted"/>
<keyword evidence="3" id="KW-0677">Repeat</keyword>
<evidence type="ECO:0000256" key="1">
    <source>
        <dbReference type="ARBA" id="ARBA00022536"/>
    </source>
</evidence>
<feature type="domain" description="EGF-like" evidence="8">
    <location>
        <begin position="200"/>
        <end position="242"/>
    </location>
</feature>
<feature type="domain" description="EGF-like" evidence="8">
    <location>
        <begin position="243"/>
        <end position="284"/>
    </location>
</feature>
<evidence type="ECO:0000313" key="10">
    <source>
        <dbReference type="RefSeq" id="XP_022240213.1"/>
    </source>
</evidence>
<feature type="domain" description="EGF-like" evidence="8">
    <location>
        <begin position="399"/>
        <end position="435"/>
    </location>
</feature>
<dbReference type="Proteomes" id="UP000694941">
    <property type="component" value="Unplaced"/>
</dbReference>
<dbReference type="SMART" id="SM00181">
    <property type="entry name" value="EGF"/>
    <property type="match status" value="7"/>
</dbReference>
<feature type="disulfide bond" evidence="5">
    <location>
        <begin position="232"/>
        <end position="241"/>
    </location>
</feature>
<feature type="disulfide bond" evidence="5">
    <location>
        <begin position="463"/>
        <end position="472"/>
    </location>
</feature>
<feature type="domain" description="EGF-like" evidence="8">
    <location>
        <begin position="286"/>
        <end position="322"/>
    </location>
</feature>
<feature type="chain" id="PRO_5046489969" evidence="7">
    <location>
        <begin position="20"/>
        <end position="602"/>
    </location>
</feature>
<reference evidence="10" key="1">
    <citation type="submission" date="2025-08" db="UniProtKB">
        <authorList>
            <consortium name="RefSeq"/>
        </authorList>
    </citation>
    <scope>IDENTIFICATION</scope>
    <source>
        <tissue evidence="10">Muscle</tissue>
    </source>
</reference>
<feature type="domain" description="EGF-like" evidence="8">
    <location>
        <begin position="361"/>
        <end position="397"/>
    </location>
</feature>
<dbReference type="Pfam" id="PF00008">
    <property type="entry name" value="EGF"/>
    <property type="match status" value="4"/>
</dbReference>
<feature type="disulfide bond" evidence="5">
    <location>
        <begin position="328"/>
        <end position="338"/>
    </location>
</feature>
<sequence>MVHRFTFRLVMIVFYVVQSNKHMNSQAAEPTESPTEVANVWTSYDLQLSSCPESDMGIDTQPWRNIPNGANVILKPENAVCILGEDCLKINENVAPKSETRISLDLQEGDWLNFRIFQMSADQTSNDSAQLRITNGTEDENFGCTEMSSSLHVDEWKFGTFRNYVFRFDILVPGKNYLIIHLKSTEMQCELVWKLQVTVRPSECASSPAEEKCSGKGTCVADSEKSRFTCQCCTGYIGRYCEERDGCHGNPCNNGGFCVDITEGLVDTTFQCLCPHGYHGQSCDDVVNLCDSQPCLNNATCWGNQTTYSCDCRPGFLGKNCDIDINECFSNPCVHGVCEDGNGGYKCYCLPGYGGDHCEFEYDECDSSPCINGGSCEDLIAGYKCHCGAGYKGRRCQVKVDLCQTNPCPTPAQCVDKGNNYSCICYRGYNGAGCTQHFDPCYPSPCENGGTCWPSVDSFFCSCLPDYTGDICEAELLNSVKPLPQTQEKTEQPQKGFVVHTESVSLEHVQNIYIAISTITGIFLIVVVMVMFYHCRVHKSYQRFIRKLGRSRAEIKQQKFDDPDKFSLHLQENGSDFRSFSDSTYEATTVDLTDTVDRPLIA</sequence>
<feature type="transmembrane region" description="Helical" evidence="6">
    <location>
        <begin position="512"/>
        <end position="533"/>
    </location>
</feature>
<dbReference type="InterPro" id="IPR018097">
    <property type="entry name" value="EGF_Ca-bd_CS"/>
</dbReference>
<dbReference type="PROSITE" id="PS00010">
    <property type="entry name" value="ASX_HYDROXYL"/>
    <property type="match status" value="3"/>
</dbReference>
<dbReference type="InterPro" id="IPR051022">
    <property type="entry name" value="Notch_Cell-Fate_Det"/>
</dbReference>
<dbReference type="PROSITE" id="PS01187">
    <property type="entry name" value="EGF_CA"/>
    <property type="match status" value="1"/>
</dbReference>
<dbReference type="Gene3D" id="2.10.25.10">
    <property type="entry name" value="Laminin"/>
    <property type="match status" value="7"/>
</dbReference>
<protein>
    <submittedName>
        <fullName evidence="10">Protein crumbs homolog 1-like</fullName>
    </submittedName>
</protein>
<dbReference type="PANTHER" id="PTHR24049:SF22">
    <property type="entry name" value="DROSOPHILA CRUMBS HOMOLOG"/>
    <property type="match status" value="1"/>
</dbReference>
<keyword evidence="2 7" id="KW-0732">Signal</keyword>
<evidence type="ECO:0000313" key="9">
    <source>
        <dbReference type="Proteomes" id="UP000694941"/>
    </source>
</evidence>
<organism evidence="9 10">
    <name type="scientific">Limulus polyphemus</name>
    <name type="common">Atlantic horseshoe crab</name>
    <dbReference type="NCBI Taxonomy" id="6850"/>
    <lineage>
        <taxon>Eukaryota</taxon>
        <taxon>Metazoa</taxon>
        <taxon>Ecdysozoa</taxon>
        <taxon>Arthropoda</taxon>
        <taxon>Chelicerata</taxon>
        <taxon>Merostomata</taxon>
        <taxon>Xiphosura</taxon>
        <taxon>Limulidae</taxon>
        <taxon>Limulus</taxon>
    </lineage>
</organism>
<feature type="disulfide bond" evidence="5">
    <location>
        <begin position="349"/>
        <end position="358"/>
    </location>
</feature>
<dbReference type="PANTHER" id="PTHR24049">
    <property type="entry name" value="CRUMBS FAMILY MEMBER"/>
    <property type="match status" value="1"/>
</dbReference>
<dbReference type="PROSITE" id="PS01186">
    <property type="entry name" value="EGF_2"/>
    <property type="match status" value="6"/>
</dbReference>
<gene>
    <name evidence="10" type="primary">LOC106458324</name>
</gene>
<dbReference type="SMART" id="SM00179">
    <property type="entry name" value="EGF_CA"/>
    <property type="match status" value="6"/>
</dbReference>
<comment type="caution">
    <text evidence="5">Lacks conserved residue(s) required for the propagation of feature annotation.</text>
</comment>
<feature type="domain" description="EGF-like" evidence="8">
    <location>
        <begin position="437"/>
        <end position="473"/>
    </location>
</feature>
<dbReference type="InterPro" id="IPR001881">
    <property type="entry name" value="EGF-like_Ca-bd_dom"/>
</dbReference>
<dbReference type="PROSITE" id="PS50026">
    <property type="entry name" value="EGF_3"/>
    <property type="match status" value="7"/>
</dbReference>
<keyword evidence="1 5" id="KW-0245">EGF-like domain</keyword>
<evidence type="ECO:0000256" key="7">
    <source>
        <dbReference type="SAM" id="SignalP"/>
    </source>
</evidence>
<dbReference type="InterPro" id="IPR000742">
    <property type="entry name" value="EGF"/>
</dbReference>
<dbReference type="InterPro" id="IPR013032">
    <property type="entry name" value="EGF-like_CS"/>
</dbReference>
<accession>A0ABM1S9A8</accession>
<feature type="disulfide bond" evidence="5">
    <location>
        <begin position="387"/>
        <end position="396"/>
    </location>
</feature>